<sequence length="254" mass="29677">MYLCRFMDVVLHYRPWQRDPALLQKIAEEALKEFPIRQLPSFIPWFPSDLCNLPLKPKTKPPVISVEEAEQLKQHHALLETVCGSLYYDCTEELKEFHPDTKAVQYLQTEQGKIKSSSLGKQSTSDKQTFRRSWSVSLTNSELKDKILPLSIELQKTLQKLKLHVFYRAQWIIEPSILNNQTLEDVWTKLIRMIKHDELPSCNATVQRSKGQILIFCDILYCEYIASNLREKLNLSGKMNLYVHKYGIIHSLEL</sequence>
<proteinExistence type="predicted"/>
<evidence type="ECO:0000313" key="2">
    <source>
        <dbReference type="Proteomes" id="UP000001646"/>
    </source>
</evidence>
<dbReference type="PANTHER" id="PTHR41404">
    <property type="entry name" value="SHIELDIN COMPLEX SUBUNIT 3"/>
    <property type="match status" value="1"/>
</dbReference>
<protein>
    <submittedName>
        <fullName evidence="1">Shieldin complex subunit 3</fullName>
    </submittedName>
</protein>
<keyword evidence="2" id="KW-1185">Reference proteome</keyword>
<dbReference type="GO" id="GO:0045830">
    <property type="term" value="P:positive regulation of isotype switching"/>
    <property type="evidence" value="ECO:0000318"/>
    <property type="project" value="GO_Central"/>
</dbReference>
<dbReference type="InParanoid" id="A0A803TK01"/>
<dbReference type="AlphaFoldDB" id="A0A803TK01"/>
<dbReference type="GO" id="GO:0035861">
    <property type="term" value="C:site of double-strand break"/>
    <property type="evidence" value="ECO:0007669"/>
    <property type="project" value="Ensembl"/>
</dbReference>
<dbReference type="GO" id="GO:0005654">
    <property type="term" value="C:nucleoplasm"/>
    <property type="evidence" value="ECO:0007669"/>
    <property type="project" value="Ensembl"/>
</dbReference>
<reference evidence="1" key="2">
    <citation type="submission" date="2025-08" db="UniProtKB">
        <authorList>
            <consortium name="Ensembl"/>
        </authorList>
    </citation>
    <scope>IDENTIFICATION</scope>
</reference>
<dbReference type="Proteomes" id="UP000001646">
    <property type="component" value="Chromosome 2"/>
</dbReference>
<dbReference type="GO" id="GO:2000042">
    <property type="term" value="P:negative regulation of double-strand break repair via homologous recombination"/>
    <property type="evidence" value="ECO:0000318"/>
    <property type="project" value="GO_Central"/>
</dbReference>
<accession>A0A803TK01</accession>
<organism evidence="1 2">
    <name type="scientific">Anolis carolinensis</name>
    <name type="common">Green anole</name>
    <name type="synonym">American chameleon</name>
    <dbReference type="NCBI Taxonomy" id="28377"/>
    <lineage>
        <taxon>Eukaryota</taxon>
        <taxon>Metazoa</taxon>
        <taxon>Chordata</taxon>
        <taxon>Craniata</taxon>
        <taxon>Vertebrata</taxon>
        <taxon>Euteleostomi</taxon>
        <taxon>Lepidosauria</taxon>
        <taxon>Squamata</taxon>
        <taxon>Bifurcata</taxon>
        <taxon>Unidentata</taxon>
        <taxon>Episquamata</taxon>
        <taxon>Toxicofera</taxon>
        <taxon>Iguania</taxon>
        <taxon>Dactyloidae</taxon>
        <taxon>Anolis</taxon>
    </lineage>
</organism>
<dbReference type="Ensembl" id="ENSACAT00000058677.1">
    <property type="protein sequence ID" value="ENSACAP00000035541.1"/>
    <property type="gene ID" value="ENSACAG00000041516.1"/>
</dbReference>
<gene>
    <name evidence="1" type="primary">SHLD3</name>
</gene>
<name>A0A803TK01_ANOCA</name>
<dbReference type="CDD" id="cd22293">
    <property type="entry name" value="RBD_SHLD3_N"/>
    <property type="match status" value="1"/>
</dbReference>
<dbReference type="GO" id="GO:2001034">
    <property type="term" value="P:positive regulation of double-strand break repair via nonhomologous end joining"/>
    <property type="evidence" value="ECO:0000318"/>
    <property type="project" value="GO_Central"/>
</dbReference>
<dbReference type="GeneTree" id="ENSGT00530000065159"/>
<dbReference type="InterPro" id="IPR039996">
    <property type="entry name" value="Shieldin_RINN1"/>
</dbReference>
<reference evidence="1 2" key="1">
    <citation type="submission" date="2009-12" db="EMBL/GenBank/DDBJ databases">
        <title>The Genome Sequence of Anolis carolinensis (Green Anole Lizard).</title>
        <authorList>
            <consortium name="The Genome Sequencing Platform"/>
            <person name="Di Palma F."/>
            <person name="Alfoldi J."/>
            <person name="Heiman D."/>
            <person name="Young S."/>
            <person name="Grabherr M."/>
            <person name="Johnson J."/>
            <person name="Lander E.S."/>
            <person name="Lindblad-Toh K."/>
        </authorList>
    </citation>
    <scope>NUCLEOTIDE SEQUENCE [LARGE SCALE GENOMIC DNA]</scope>
    <source>
        <strain evidence="1 2">JBL SC #1</strain>
    </source>
</reference>
<evidence type="ECO:0000313" key="1">
    <source>
        <dbReference type="Ensembl" id="ENSACAP00000035541.1"/>
    </source>
</evidence>
<dbReference type="PANTHER" id="PTHR41404:SF1">
    <property type="entry name" value="SHIELDIN COMPLEX SUBUNIT 3"/>
    <property type="match status" value="1"/>
</dbReference>
<dbReference type="GO" id="GO:0005730">
    <property type="term" value="C:nucleolus"/>
    <property type="evidence" value="ECO:0007669"/>
    <property type="project" value="Ensembl"/>
</dbReference>
<reference evidence="1" key="3">
    <citation type="submission" date="2025-09" db="UniProtKB">
        <authorList>
            <consortium name="Ensembl"/>
        </authorList>
    </citation>
    <scope>IDENTIFICATION</scope>
</reference>
<dbReference type="FunCoup" id="A0A803TK01">
    <property type="interactions" value="18"/>
</dbReference>